<dbReference type="EC" id="2.3.-.-" evidence="2"/>
<reference evidence="2 3" key="1">
    <citation type="submission" date="2024-09" db="EMBL/GenBank/DDBJ databases">
        <authorList>
            <person name="Sun Q."/>
            <person name="Mori K."/>
        </authorList>
    </citation>
    <scope>NUCLEOTIDE SEQUENCE [LARGE SCALE GENOMIC DNA]</scope>
    <source>
        <strain evidence="2 3">CCM 3426</strain>
    </source>
</reference>
<dbReference type="Gene3D" id="3.40.630.30">
    <property type="match status" value="1"/>
</dbReference>
<keyword evidence="3" id="KW-1185">Reference proteome</keyword>
<dbReference type="InterPro" id="IPR051531">
    <property type="entry name" value="N-acetyltransferase"/>
</dbReference>
<feature type="domain" description="N-acetyltransferase" evidence="1">
    <location>
        <begin position="12"/>
        <end position="161"/>
    </location>
</feature>
<keyword evidence="2" id="KW-0808">Transferase</keyword>
<evidence type="ECO:0000313" key="3">
    <source>
        <dbReference type="Proteomes" id="UP001589647"/>
    </source>
</evidence>
<dbReference type="Pfam" id="PF13302">
    <property type="entry name" value="Acetyltransf_3"/>
    <property type="match status" value="1"/>
</dbReference>
<dbReference type="PANTHER" id="PTHR43792">
    <property type="entry name" value="GNAT FAMILY, PUTATIVE (AFU_ORTHOLOGUE AFUA_3G00765)-RELATED-RELATED"/>
    <property type="match status" value="1"/>
</dbReference>
<organism evidence="2 3">
    <name type="scientific">Nonomuraea spiralis</name>
    <dbReference type="NCBI Taxonomy" id="46182"/>
    <lineage>
        <taxon>Bacteria</taxon>
        <taxon>Bacillati</taxon>
        <taxon>Actinomycetota</taxon>
        <taxon>Actinomycetes</taxon>
        <taxon>Streptosporangiales</taxon>
        <taxon>Streptosporangiaceae</taxon>
        <taxon>Nonomuraea</taxon>
    </lineage>
</organism>
<evidence type="ECO:0000313" key="2">
    <source>
        <dbReference type="EMBL" id="MFB9202123.1"/>
    </source>
</evidence>
<gene>
    <name evidence="2" type="ORF">ACFFV7_13070</name>
</gene>
<dbReference type="InterPro" id="IPR000182">
    <property type="entry name" value="GNAT_dom"/>
</dbReference>
<dbReference type="PANTHER" id="PTHR43792:SF1">
    <property type="entry name" value="N-ACETYLTRANSFERASE DOMAIN-CONTAINING PROTEIN"/>
    <property type="match status" value="1"/>
</dbReference>
<keyword evidence="2" id="KW-0012">Acyltransferase</keyword>
<dbReference type="PROSITE" id="PS51186">
    <property type="entry name" value="GNAT"/>
    <property type="match status" value="1"/>
</dbReference>
<dbReference type="GO" id="GO:0016746">
    <property type="term" value="F:acyltransferase activity"/>
    <property type="evidence" value="ECO:0007669"/>
    <property type="project" value="UniProtKB-KW"/>
</dbReference>
<dbReference type="RefSeq" id="WP_189647121.1">
    <property type="nucleotide sequence ID" value="NZ_BMRC01000004.1"/>
</dbReference>
<sequence>MSPMDVVETPRLSLLPLRVEHAEEMAAVLGDPRLHTFTGGVPLTVPELRARYERLVAGPPSWHNWVLRLRADGCLTGYVQATVEEDTAEIAWVVGVPWQGRGLAAEAARALVGWCDDRGIRTVVAHVHPDHAASGAVAAHAGLRPTTHVHDGELRWERTRP</sequence>
<accession>A0ABV5IC55</accession>
<dbReference type="InterPro" id="IPR016181">
    <property type="entry name" value="Acyl_CoA_acyltransferase"/>
</dbReference>
<evidence type="ECO:0000259" key="1">
    <source>
        <dbReference type="PROSITE" id="PS51186"/>
    </source>
</evidence>
<protein>
    <submittedName>
        <fullName evidence="2">GNAT family N-acetyltransferase</fullName>
        <ecNumber evidence="2">2.3.-.-</ecNumber>
    </submittedName>
</protein>
<dbReference type="EMBL" id="JBHMEI010000006">
    <property type="protein sequence ID" value="MFB9202123.1"/>
    <property type="molecule type" value="Genomic_DNA"/>
</dbReference>
<name>A0ABV5IC55_9ACTN</name>
<dbReference type="CDD" id="cd04301">
    <property type="entry name" value="NAT_SF"/>
    <property type="match status" value="1"/>
</dbReference>
<dbReference type="SUPFAM" id="SSF55729">
    <property type="entry name" value="Acyl-CoA N-acyltransferases (Nat)"/>
    <property type="match status" value="1"/>
</dbReference>
<dbReference type="Proteomes" id="UP001589647">
    <property type="component" value="Unassembled WGS sequence"/>
</dbReference>
<proteinExistence type="predicted"/>
<comment type="caution">
    <text evidence="2">The sequence shown here is derived from an EMBL/GenBank/DDBJ whole genome shotgun (WGS) entry which is preliminary data.</text>
</comment>